<sequence length="654" mass="73727">VSKTKKPKISQDKSLGLSSKILRRDFLNSTLLGAGSALFSMSSPIALSAGSSINDELYMNLPQQVKDDWYGYGGIGDSKESHGNTPDTLKVAHAVRDSAFNLENIKNLNVLEQYDLVIIGAGLSGLGAAQRLKELDPNKKCLILDNHPIFGGEAKRNEFNIKGQVIAAPQGSNSFYYKTKYDFDEDRKYIKLLNIPDEFSYGEMVNNSKKLVFAQENYDVQMWGEELISKGHFVDEQSHDIDSQWIKNIWKDKLKRYPVSEKVRNDLLTWKYTKDMPKDDDKTNAWLDNMTYKDYIENVMGLDEEVTKFADPVLASSGGMGCDVMSAYIARLLGMYGVSPDAPVDPKKRHSFPGGNDGFARHFIKWLIPHAIHGDNNFEDIMNHPINFQGLDHPDNSVRCRLNSNVVNVAHTNSGDNKSSVEVTYYKKGKLFKVKSKAVVMATGGWINKYIVKDLPRSHYDAYNRFNHAPMLVANVALTNWRFLHRLGITACQWTGGFGFHTNIRKPMHVGNDKPSLDPNNPIVLTFYVSFEKANQGYTAEQQSRLGQYEMLAKPYIEYEREIRQQMVKMFANSGFDVQNDIAGIILNRWGHAYVTPTPGFFYNTEGGPGYANIIKSTPFGRISFGHSELRGYQHWGPAAAEGSRAVDQISHYL</sequence>
<dbReference type="SUPFAM" id="SSF51905">
    <property type="entry name" value="FAD/NAD(P)-binding domain"/>
    <property type="match status" value="1"/>
</dbReference>
<name>A0A381T3V5_9ZZZZ</name>
<gene>
    <name evidence="1" type="ORF">METZ01_LOCUS63760</name>
</gene>
<feature type="non-terminal residue" evidence="1">
    <location>
        <position position="1"/>
    </location>
</feature>
<protein>
    <recommendedName>
        <fullName evidence="2">Amine oxidase domain-containing protein</fullName>
    </recommendedName>
</protein>
<dbReference type="AlphaFoldDB" id="A0A381T3V5"/>
<dbReference type="Gene3D" id="3.50.50.60">
    <property type="entry name" value="FAD/NAD(P)-binding domain"/>
    <property type="match status" value="1"/>
</dbReference>
<dbReference type="Pfam" id="PF13450">
    <property type="entry name" value="NAD_binding_8"/>
    <property type="match status" value="1"/>
</dbReference>
<dbReference type="InterPro" id="IPR036188">
    <property type="entry name" value="FAD/NAD-bd_sf"/>
</dbReference>
<dbReference type="EMBL" id="UINC01003989">
    <property type="protein sequence ID" value="SVA10906.1"/>
    <property type="molecule type" value="Genomic_DNA"/>
</dbReference>
<reference evidence="1" key="1">
    <citation type="submission" date="2018-05" db="EMBL/GenBank/DDBJ databases">
        <authorList>
            <person name="Lanie J.A."/>
            <person name="Ng W.-L."/>
            <person name="Kazmierczak K.M."/>
            <person name="Andrzejewski T.M."/>
            <person name="Davidsen T.M."/>
            <person name="Wayne K.J."/>
            <person name="Tettelin H."/>
            <person name="Glass J.I."/>
            <person name="Rusch D."/>
            <person name="Podicherti R."/>
            <person name="Tsui H.-C.T."/>
            <person name="Winkler M.E."/>
        </authorList>
    </citation>
    <scope>NUCLEOTIDE SEQUENCE</scope>
</reference>
<evidence type="ECO:0008006" key="2">
    <source>
        <dbReference type="Google" id="ProtNLM"/>
    </source>
</evidence>
<proteinExistence type="predicted"/>
<organism evidence="1">
    <name type="scientific">marine metagenome</name>
    <dbReference type="NCBI Taxonomy" id="408172"/>
    <lineage>
        <taxon>unclassified sequences</taxon>
        <taxon>metagenomes</taxon>
        <taxon>ecological metagenomes</taxon>
    </lineage>
</organism>
<accession>A0A381T3V5</accession>
<evidence type="ECO:0000313" key="1">
    <source>
        <dbReference type="EMBL" id="SVA10906.1"/>
    </source>
</evidence>